<dbReference type="EMBL" id="JAODAN010000001">
    <property type="protein sequence ID" value="KAK1927039.1"/>
    <property type="molecule type" value="Genomic_DNA"/>
</dbReference>
<dbReference type="InterPro" id="IPR050324">
    <property type="entry name" value="CDP-alcohol_PTase-I"/>
</dbReference>
<protein>
    <submittedName>
        <fullName evidence="1">HAD-like domain-containing protein</fullName>
    </submittedName>
</protein>
<dbReference type="SUPFAM" id="SSF56784">
    <property type="entry name" value="HAD-like"/>
    <property type="match status" value="1"/>
</dbReference>
<dbReference type="PANTHER" id="PTHR14269:SF4">
    <property type="entry name" value="CAT EYE SYNDROME CRITICAL REGION PROTEIN 5"/>
    <property type="match status" value="1"/>
</dbReference>
<reference evidence="1" key="1">
    <citation type="submission" date="2023-02" db="EMBL/GenBank/DDBJ databases">
        <title>Identification and recombinant expression of a fungal hydrolase from Papiliotrema laurentii that hydrolyzes apple cutin and clears colloidal polyester polyurethane.</title>
        <authorList>
            <consortium name="DOE Joint Genome Institute"/>
            <person name="Roman V.A."/>
            <person name="Bojanowski C."/>
            <person name="Crable B.R."/>
            <person name="Wagner D.N."/>
            <person name="Hung C.S."/>
            <person name="Nadeau L.J."/>
            <person name="Schratz L."/>
            <person name="Haridas S."/>
            <person name="Pangilinan J."/>
            <person name="Lipzen A."/>
            <person name="Na H."/>
            <person name="Yan M."/>
            <person name="Ng V."/>
            <person name="Grigoriev I.V."/>
            <person name="Spatafora J.W."/>
            <person name="Barlow D."/>
            <person name="Biffinger J."/>
            <person name="Kelley-Loughnane N."/>
            <person name="Varaljay V.A."/>
            <person name="Crookes-Goodson W.J."/>
        </authorList>
    </citation>
    <scope>NUCLEOTIDE SEQUENCE</scope>
    <source>
        <strain evidence="1">5307AH</strain>
    </source>
</reference>
<proteinExistence type="predicted"/>
<organism evidence="1 2">
    <name type="scientific">Papiliotrema laurentii</name>
    <name type="common">Cryptococcus laurentii</name>
    <dbReference type="NCBI Taxonomy" id="5418"/>
    <lineage>
        <taxon>Eukaryota</taxon>
        <taxon>Fungi</taxon>
        <taxon>Dikarya</taxon>
        <taxon>Basidiomycota</taxon>
        <taxon>Agaricomycotina</taxon>
        <taxon>Tremellomycetes</taxon>
        <taxon>Tremellales</taxon>
        <taxon>Rhynchogastremaceae</taxon>
        <taxon>Papiliotrema</taxon>
    </lineage>
</organism>
<dbReference type="InterPro" id="IPR023214">
    <property type="entry name" value="HAD_sf"/>
</dbReference>
<dbReference type="GO" id="GO:0046474">
    <property type="term" value="P:glycerophospholipid biosynthetic process"/>
    <property type="evidence" value="ECO:0007669"/>
    <property type="project" value="TreeGrafter"/>
</dbReference>
<dbReference type="Pfam" id="PF13242">
    <property type="entry name" value="Hydrolase_like"/>
    <property type="match status" value="1"/>
</dbReference>
<gene>
    <name evidence="1" type="ORF">DB88DRAFT_476474</name>
</gene>
<sequence>MSVRTSISGRSAMLRHATRTTSSLCGAGFARRYLNTARPAFPSRLAFAFDIDGVLKQGHHILPQAKRVLSLLSNTSGTLPRPVPYLLMTNGGGVTEAERRAALSKDFGVEIGPNQLVQSHTPLRDYVSAYADKPVLVVGGWGDQGRKIAESYGLDQAYILQDLIAWNPSLWDRYHLNAEEERFVKRGVDFANIAFSAVFVIHDNGMDWGLATQVITELMTSDGGRLGTHKKRGQGKDGEVPLILTNPDVIWGSDYPLPRLGMGAFRLALEAVYKATTGAELPYTQFGKPYESTYTFADKMLRRHLAELGEDPEEQLSVYMVGDNPESDIAGANAFGWNSLLVKTGVYRDGEPKHRPTKIVEDVEEGVKWAIEKESKKV</sequence>
<dbReference type="NCBIfam" id="TIGR01456">
    <property type="entry name" value="CECR5"/>
    <property type="match status" value="1"/>
</dbReference>
<dbReference type="Gene3D" id="3.40.50.1000">
    <property type="entry name" value="HAD superfamily/HAD-like"/>
    <property type="match status" value="2"/>
</dbReference>
<evidence type="ECO:0000313" key="2">
    <source>
        <dbReference type="Proteomes" id="UP001182556"/>
    </source>
</evidence>
<dbReference type="InterPro" id="IPR006357">
    <property type="entry name" value="HAD-SF_hydro_IIA"/>
</dbReference>
<evidence type="ECO:0000313" key="1">
    <source>
        <dbReference type="EMBL" id="KAK1927039.1"/>
    </source>
</evidence>
<dbReference type="PANTHER" id="PTHR14269">
    <property type="entry name" value="CDP-DIACYLGLYCEROL--GLYCEROL-3-PHOSPHATE 3-PHOSPHATIDYLTRANSFERASE-RELATED"/>
    <property type="match status" value="1"/>
</dbReference>
<dbReference type="NCBIfam" id="TIGR01460">
    <property type="entry name" value="HAD-SF-IIA"/>
    <property type="match status" value="1"/>
</dbReference>
<keyword evidence="2" id="KW-1185">Reference proteome</keyword>
<dbReference type="Pfam" id="PF13344">
    <property type="entry name" value="Hydrolase_6"/>
    <property type="match status" value="1"/>
</dbReference>
<dbReference type="AlphaFoldDB" id="A0AAD9L981"/>
<comment type="caution">
    <text evidence="1">The sequence shown here is derived from an EMBL/GenBank/DDBJ whole genome shotgun (WGS) entry which is preliminary data.</text>
</comment>
<dbReference type="GO" id="GO:0005739">
    <property type="term" value="C:mitochondrion"/>
    <property type="evidence" value="ECO:0007669"/>
    <property type="project" value="TreeGrafter"/>
</dbReference>
<dbReference type="InterPro" id="IPR006353">
    <property type="entry name" value="HAD-SF_hydro_IIA_CECR5"/>
</dbReference>
<accession>A0AAD9L981</accession>
<dbReference type="Proteomes" id="UP001182556">
    <property type="component" value="Unassembled WGS sequence"/>
</dbReference>
<name>A0AAD9L981_PAPLA</name>
<dbReference type="InterPro" id="IPR036412">
    <property type="entry name" value="HAD-like_sf"/>
</dbReference>